<comment type="caution">
    <text evidence="2">The sequence shown here is derived from an EMBL/GenBank/DDBJ whole genome shotgun (WGS) entry which is preliminary data.</text>
</comment>
<evidence type="ECO:0000313" key="3">
    <source>
        <dbReference type="Proteomes" id="UP001149090"/>
    </source>
</evidence>
<dbReference type="Pfam" id="PF13472">
    <property type="entry name" value="Lipase_GDSL_2"/>
    <property type="match status" value="1"/>
</dbReference>
<dbReference type="GO" id="GO:0004622">
    <property type="term" value="F:phosphatidylcholine lysophospholipase activity"/>
    <property type="evidence" value="ECO:0007669"/>
    <property type="project" value="TreeGrafter"/>
</dbReference>
<dbReference type="PANTHER" id="PTHR30383">
    <property type="entry name" value="THIOESTERASE 1/PROTEASE 1/LYSOPHOSPHOLIPASE L1"/>
    <property type="match status" value="1"/>
</dbReference>
<dbReference type="EMBL" id="JAPDFW010000120">
    <property type="protein sequence ID" value="KAJ5068129.1"/>
    <property type="molecule type" value="Genomic_DNA"/>
</dbReference>
<proteinExistence type="predicted"/>
<evidence type="ECO:0000259" key="1">
    <source>
        <dbReference type="Pfam" id="PF13472"/>
    </source>
</evidence>
<dbReference type="InterPro" id="IPR013830">
    <property type="entry name" value="SGNH_hydro"/>
</dbReference>
<dbReference type="OrthoDB" id="408760at2759"/>
<dbReference type="Gene3D" id="3.40.50.1110">
    <property type="entry name" value="SGNH hydrolase"/>
    <property type="match status" value="1"/>
</dbReference>
<dbReference type="PANTHER" id="PTHR30383:SF5">
    <property type="entry name" value="SGNH HYDROLASE-TYPE ESTERASE DOMAIN-CONTAINING PROTEIN"/>
    <property type="match status" value="1"/>
</dbReference>
<dbReference type="InterPro" id="IPR036514">
    <property type="entry name" value="SGNH_hydro_sf"/>
</dbReference>
<organism evidence="2 3">
    <name type="scientific">Anaeramoeba ignava</name>
    <name type="common">Anaerobic marine amoeba</name>
    <dbReference type="NCBI Taxonomy" id="1746090"/>
    <lineage>
        <taxon>Eukaryota</taxon>
        <taxon>Metamonada</taxon>
        <taxon>Anaeramoebidae</taxon>
        <taxon>Anaeramoeba</taxon>
    </lineage>
</organism>
<protein>
    <recommendedName>
        <fullName evidence="1">SGNH hydrolase-type esterase domain-containing protein</fullName>
    </recommendedName>
</protein>
<feature type="domain" description="SGNH hydrolase-type esterase" evidence="1">
    <location>
        <begin position="11"/>
        <end position="189"/>
    </location>
</feature>
<dbReference type="AlphaFoldDB" id="A0A9Q0R6W2"/>
<dbReference type="InterPro" id="IPR051532">
    <property type="entry name" value="Ester_Hydrolysis_Enzymes"/>
</dbReference>
<dbReference type="Proteomes" id="UP001149090">
    <property type="component" value="Unassembled WGS sequence"/>
</dbReference>
<accession>A0A9Q0R6W2</accession>
<reference evidence="2" key="1">
    <citation type="submission" date="2022-10" db="EMBL/GenBank/DDBJ databases">
        <title>Novel sulphate-reducing endosymbionts in the free-living metamonad Anaeramoeba.</title>
        <authorList>
            <person name="Jerlstrom-Hultqvist J."/>
            <person name="Cepicka I."/>
            <person name="Gallot-Lavallee L."/>
            <person name="Salas-Leiva D."/>
            <person name="Curtis B.A."/>
            <person name="Zahonova K."/>
            <person name="Pipaliya S."/>
            <person name="Dacks J."/>
            <person name="Roger A.J."/>
        </authorList>
    </citation>
    <scope>NUCLEOTIDE SEQUENCE</scope>
    <source>
        <strain evidence="2">BMAN</strain>
    </source>
</reference>
<dbReference type="OMA" id="MGNHIAD"/>
<sequence length="214" mass="25099">MGNHQKIKILAMGDSLTKGYTNHGQTHNPYTLKLSEYLNKKFKKIKFEIENKGISGEQCKDMPIRFEKIMSENDYHFVIILGGTNDLAYGRSHEDILKDIINLHQIALSSKNLVKSIAVSIPQCLFDERNEKIFEIKKIVNKEIFNFSQKEEKVEFFDLFNLIPFSLSEKELMSFWDKDGLHFSSLGYDHFGKLLFDFLEEIIFNYLEKLKKEK</sequence>
<dbReference type="CDD" id="cd00229">
    <property type="entry name" value="SGNH_hydrolase"/>
    <property type="match status" value="1"/>
</dbReference>
<keyword evidence="3" id="KW-1185">Reference proteome</keyword>
<dbReference type="SUPFAM" id="SSF52266">
    <property type="entry name" value="SGNH hydrolase"/>
    <property type="match status" value="1"/>
</dbReference>
<evidence type="ECO:0000313" key="2">
    <source>
        <dbReference type="EMBL" id="KAJ5068129.1"/>
    </source>
</evidence>
<gene>
    <name evidence="2" type="ORF">M0811_12589</name>
</gene>
<name>A0A9Q0R6W2_ANAIG</name>